<accession>A0A1H0KTF8</accession>
<dbReference type="EMBL" id="FNIW01000030">
    <property type="protein sequence ID" value="SDO59219.1"/>
    <property type="molecule type" value="Genomic_DNA"/>
</dbReference>
<evidence type="ECO:0000256" key="1">
    <source>
        <dbReference type="SAM" id="Phobius"/>
    </source>
</evidence>
<protein>
    <submittedName>
        <fullName evidence="3">Uncharacterized protein</fullName>
    </submittedName>
</protein>
<reference evidence="3 4" key="2">
    <citation type="submission" date="2016-10" db="EMBL/GenBank/DDBJ databases">
        <authorList>
            <person name="Varghese N."/>
            <person name="Submissions S."/>
        </authorList>
    </citation>
    <scope>NUCLEOTIDE SEQUENCE</scope>
    <source>
        <strain evidence="3">BP1-145</strain>
        <strain evidence="4">BP1-148</strain>
    </source>
</reference>
<feature type="transmembrane region" description="Helical" evidence="1">
    <location>
        <begin position="12"/>
        <end position="31"/>
    </location>
</feature>
<dbReference type="Proteomes" id="UP000198779">
    <property type="component" value="Unassembled WGS sequence"/>
</dbReference>
<evidence type="ECO:0000313" key="2">
    <source>
        <dbReference type="EMBL" id="SDG62374.1"/>
    </source>
</evidence>
<dbReference type="AlphaFoldDB" id="A0A1H0KTF8"/>
<sequence length="76" mass="9033">MDYANITNTLQSFVVTTFYYIIRLLLSPLLLCHIRAIRIRFDQILLDFLRPFGSKRAKLERCPIGHSIQFRTFRSL</sequence>
<reference evidence="2 5" key="1">
    <citation type="submission" date="2016-10" db="EMBL/GenBank/DDBJ databases">
        <authorList>
            <person name="de Groot N.N."/>
        </authorList>
    </citation>
    <scope>NUCLEOTIDE SEQUENCE [LARGE SCALE GENOMIC DNA]</scope>
    <source>
        <strain evidence="5">BP1-145</strain>
        <strain evidence="2">BP1-148</strain>
    </source>
</reference>
<name>A0A1H0KTF8_9BACT</name>
<keyword evidence="1" id="KW-1133">Transmembrane helix</keyword>
<dbReference type="Proteomes" id="UP000199134">
    <property type="component" value="Unassembled WGS sequence"/>
</dbReference>
<evidence type="ECO:0000313" key="5">
    <source>
        <dbReference type="Proteomes" id="UP000199134"/>
    </source>
</evidence>
<keyword evidence="1" id="KW-0472">Membrane</keyword>
<gene>
    <name evidence="3" type="ORF">SAMN04487900_13012</name>
    <name evidence="2" type="ORF">SAMN04487901_10693</name>
</gene>
<evidence type="ECO:0000313" key="3">
    <source>
        <dbReference type="EMBL" id="SDO59219.1"/>
    </source>
</evidence>
<dbReference type="EMBL" id="FNCQ01000006">
    <property type="protein sequence ID" value="SDG62374.1"/>
    <property type="molecule type" value="Genomic_DNA"/>
</dbReference>
<keyword evidence="1" id="KW-0812">Transmembrane</keyword>
<keyword evidence="4" id="KW-1185">Reference proteome</keyword>
<proteinExistence type="predicted"/>
<organism evidence="3 5">
    <name type="scientific">Prevotella communis</name>
    <dbReference type="NCBI Taxonomy" id="2913614"/>
    <lineage>
        <taxon>Bacteria</taxon>
        <taxon>Pseudomonadati</taxon>
        <taxon>Bacteroidota</taxon>
        <taxon>Bacteroidia</taxon>
        <taxon>Bacteroidales</taxon>
        <taxon>Prevotellaceae</taxon>
        <taxon>Prevotella</taxon>
    </lineage>
</organism>
<evidence type="ECO:0000313" key="4">
    <source>
        <dbReference type="Proteomes" id="UP000198779"/>
    </source>
</evidence>
<accession>A0A1G7VRI9</accession>